<evidence type="ECO:0000313" key="12">
    <source>
        <dbReference type="Proteomes" id="UP001107961"/>
    </source>
</evidence>
<comment type="subcellular location">
    <subcellularLocation>
        <location evidence="1">Cell membrane</location>
        <topology evidence="1">Single-pass type II membrane protein</topology>
    </subcellularLocation>
</comment>
<organism evidence="11 12">
    <name type="scientific">Alloalcanivorax xenomutans</name>
    <dbReference type="NCBI Taxonomy" id="1094342"/>
    <lineage>
        <taxon>Bacteria</taxon>
        <taxon>Pseudomonadati</taxon>
        <taxon>Pseudomonadota</taxon>
        <taxon>Gammaproteobacteria</taxon>
        <taxon>Oceanospirillales</taxon>
        <taxon>Alcanivoracaceae</taxon>
        <taxon>Alloalcanivorax</taxon>
    </lineage>
</organism>
<sequence length="215" mass="23389">MADYIRDEEEQAERLRNWWQKNGVATVVVIVLAVGSMIGWRQWQQHQSVEAGKASGLYEKMIGAMPTGAGDGDAGVVKTNAEALIDQFAGSSYAGYAHLALAKLAVQDGDLDEAASQLRLVVDKPATKELEHVARLRLVRVLIAQNELDAAGKELGRTWPEAMQGQALELKGDVAKARQQWDEARDAYASALEAMGGQGGSDRVQMKLDDLNRQS</sequence>
<dbReference type="PANTHER" id="PTHR38035:SF1">
    <property type="entry name" value="ANCILLARY SECYEG TRANSLOCON SUBUNIT"/>
    <property type="match status" value="1"/>
</dbReference>
<evidence type="ECO:0000256" key="1">
    <source>
        <dbReference type="ARBA" id="ARBA00004401"/>
    </source>
</evidence>
<dbReference type="InterPro" id="IPR011990">
    <property type="entry name" value="TPR-like_helical_dom_sf"/>
</dbReference>
<keyword evidence="5 9" id="KW-0472">Membrane</keyword>
<comment type="caution">
    <text evidence="11">The sequence shown here is derived from an EMBL/GenBank/DDBJ whole genome shotgun (WGS) entry which is preliminary data.</text>
</comment>
<evidence type="ECO:0000256" key="9">
    <source>
        <dbReference type="SAM" id="Phobius"/>
    </source>
</evidence>
<evidence type="ECO:0000256" key="7">
    <source>
        <dbReference type="ARBA" id="ARBA00024197"/>
    </source>
</evidence>
<reference evidence="11" key="1">
    <citation type="submission" date="2022-01" db="EMBL/GenBank/DDBJ databases">
        <authorList>
            <person name="Karlyshev A.V."/>
            <person name="Jaspars M."/>
        </authorList>
    </citation>
    <scope>NUCLEOTIDE SEQUENCE</scope>
    <source>
        <strain evidence="11">AGSA3-2</strain>
    </source>
</reference>
<dbReference type="InterPro" id="IPR018704">
    <property type="entry name" value="SecYEG/CpoB_TPR"/>
</dbReference>
<keyword evidence="4 9" id="KW-1133">Transmembrane helix</keyword>
<keyword evidence="3 9" id="KW-0812">Transmembrane</keyword>
<protein>
    <recommendedName>
        <fullName evidence="8">Ancillary SecYEG translocon subunit</fullName>
    </recommendedName>
</protein>
<evidence type="ECO:0000256" key="4">
    <source>
        <dbReference type="ARBA" id="ARBA00022989"/>
    </source>
</evidence>
<gene>
    <name evidence="11" type="ORF">LZG35_09660</name>
</gene>
<dbReference type="EMBL" id="JAJVKT010000010">
    <property type="protein sequence ID" value="MCE7508902.1"/>
    <property type="molecule type" value="Genomic_DNA"/>
</dbReference>
<evidence type="ECO:0000259" key="10">
    <source>
        <dbReference type="Pfam" id="PF09976"/>
    </source>
</evidence>
<dbReference type="GO" id="GO:0005886">
    <property type="term" value="C:plasma membrane"/>
    <property type="evidence" value="ECO:0007669"/>
    <property type="project" value="UniProtKB-SubCell"/>
</dbReference>
<dbReference type="GeneID" id="94685915"/>
<dbReference type="RefSeq" id="WP_055100159.1">
    <property type="nucleotide sequence ID" value="NZ_CP012331.1"/>
</dbReference>
<dbReference type="AlphaFoldDB" id="A0A9Q3W6V2"/>
<evidence type="ECO:0000256" key="3">
    <source>
        <dbReference type="ARBA" id="ARBA00022692"/>
    </source>
</evidence>
<dbReference type="PIRSF" id="PIRSF006170">
    <property type="entry name" value="YfgM"/>
    <property type="match status" value="1"/>
</dbReference>
<evidence type="ECO:0000256" key="8">
    <source>
        <dbReference type="ARBA" id="ARBA00024235"/>
    </source>
</evidence>
<dbReference type="PANTHER" id="PTHR38035">
    <property type="entry name" value="UPF0070 PROTEIN YFGM"/>
    <property type="match status" value="1"/>
</dbReference>
<dbReference type="Pfam" id="PF09976">
    <property type="entry name" value="TPR_21"/>
    <property type="match status" value="1"/>
</dbReference>
<dbReference type="Proteomes" id="UP001107961">
    <property type="component" value="Unassembled WGS sequence"/>
</dbReference>
<keyword evidence="6" id="KW-0143">Chaperone</keyword>
<accession>A0A9Q3W6V2</accession>
<evidence type="ECO:0000256" key="5">
    <source>
        <dbReference type="ARBA" id="ARBA00023136"/>
    </source>
</evidence>
<dbReference type="GO" id="GO:0044877">
    <property type="term" value="F:protein-containing complex binding"/>
    <property type="evidence" value="ECO:0007669"/>
    <property type="project" value="InterPro"/>
</dbReference>
<dbReference type="Gene3D" id="1.25.40.10">
    <property type="entry name" value="Tetratricopeptide repeat domain"/>
    <property type="match status" value="1"/>
</dbReference>
<evidence type="ECO:0000313" key="11">
    <source>
        <dbReference type="EMBL" id="MCE7508902.1"/>
    </source>
</evidence>
<dbReference type="InterPro" id="IPR026039">
    <property type="entry name" value="YfgM"/>
</dbReference>
<keyword evidence="12" id="KW-1185">Reference proteome</keyword>
<evidence type="ECO:0000256" key="2">
    <source>
        <dbReference type="ARBA" id="ARBA00022475"/>
    </source>
</evidence>
<proteinExistence type="inferred from homology"/>
<feature type="transmembrane region" description="Helical" evidence="9">
    <location>
        <begin position="23"/>
        <end position="40"/>
    </location>
</feature>
<dbReference type="SUPFAM" id="SSF48452">
    <property type="entry name" value="TPR-like"/>
    <property type="match status" value="1"/>
</dbReference>
<keyword evidence="2" id="KW-1003">Cell membrane</keyword>
<comment type="similarity">
    <text evidence="7">Belongs to the YfgM family.</text>
</comment>
<feature type="domain" description="Ancillary SecYEG translocon subunit/Cell division coordinator CpoB TPR" evidence="10">
    <location>
        <begin position="16"/>
        <end position="212"/>
    </location>
</feature>
<evidence type="ECO:0000256" key="6">
    <source>
        <dbReference type="ARBA" id="ARBA00023186"/>
    </source>
</evidence>
<name>A0A9Q3W6V2_9GAMM</name>